<name>A0A3D8SA83_9HELO</name>
<dbReference type="InterPro" id="IPR036047">
    <property type="entry name" value="F-box-like_dom_sf"/>
</dbReference>
<sequence>MCHGAANTTNGEGESGELSQPARDKGRWQAATGIKHWQLPRSIRDKSVPLNVICPLLLSTSPGFASILCLTPELTRKCLEIALPSATSLQEPRSQSASSPSLALQAFRRNYQRDRDIAKLAKFSVMKWFKRKKAKKALQQAQRQDEYAPTRTLAPYQTPQRSSASYWEKLPPKVVERIFSFVCPHTQDESYESCEQSALEDACMLCDLRDLSHCAQVSRKWRKLAANVMYHSIRIDVVHYCEREEILADKRRRRSKFNRNAEPENTAQARLQLLCRTVRDDASDFALLVKYLKVPYMTRETCKADLARTVAVLPHLRYVDLPEGFFTDDTNSNTLKLELQASCPDIRKMTYTSGSEPSLELLGDGLWRNLEVLEFTKLNMDPSVLRQVLGSLRSLRALKVTNMKTFDDDLLQHNDYLAPFPALEELYFQDTPNLTADGLAGYLFRSDVQSMLKNLHLSNTGVHPSTLQTILATAPCLDHLSIIEAVTSSFPTASGIPPLSSNSLRTLHYEITSASSASTFAKTTTSYYAYLTSSLLQNGLPNLVSLYVRDPDFPESLIDLAPPVPAFASDVDGYPMSPPKTPFSQQNRPVSTFSSKNPFAAHANAPSPRNLGLKQPLEVYSKGLDEMEWNFAKVQPAAVPGRRGSMTSSRPISSYGLGDTMGKQWANEARKSVIVGNGFGGFLAIPAEDGPRPRSSAGEKKSQRNSAYDMWR</sequence>
<feature type="region of interest" description="Disordered" evidence="1">
    <location>
        <begin position="686"/>
        <end position="712"/>
    </location>
</feature>
<keyword evidence="3" id="KW-1185">Reference proteome</keyword>
<dbReference type="SUPFAM" id="SSF52047">
    <property type="entry name" value="RNI-like"/>
    <property type="match status" value="1"/>
</dbReference>
<dbReference type="SUPFAM" id="SSF81383">
    <property type="entry name" value="F-box domain"/>
    <property type="match status" value="1"/>
</dbReference>
<dbReference type="Proteomes" id="UP000256328">
    <property type="component" value="Unassembled WGS sequence"/>
</dbReference>
<gene>
    <name evidence="2" type="ORF">BP5796_04515</name>
</gene>
<feature type="region of interest" description="Disordered" evidence="1">
    <location>
        <begin position="140"/>
        <end position="159"/>
    </location>
</feature>
<accession>A0A3D8SA83</accession>
<dbReference type="EMBL" id="PDLN01000006">
    <property type="protein sequence ID" value="RDW83024.1"/>
    <property type="molecule type" value="Genomic_DNA"/>
</dbReference>
<proteinExistence type="predicted"/>
<evidence type="ECO:0000256" key="1">
    <source>
        <dbReference type="SAM" id="MobiDB-lite"/>
    </source>
</evidence>
<comment type="caution">
    <text evidence="2">The sequence shown here is derived from an EMBL/GenBank/DDBJ whole genome shotgun (WGS) entry which is preliminary data.</text>
</comment>
<dbReference type="OrthoDB" id="5405297at2759"/>
<reference evidence="2 3" key="1">
    <citation type="journal article" date="2018" name="IMA Fungus">
        <title>IMA Genome-F 9: Draft genome sequence of Annulohypoxylon stygium, Aspergillus mulundensis, Berkeleyomyces basicola (syn. Thielaviopsis basicola), Ceratocystis smalleyi, two Cercospora beticola strains, Coleophoma cylindrospora, Fusarium fracticaudum, Phialophora cf. hyalina, and Morchella septimelata.</title>
        <authorList>
            <person name="Wingfield B.D."/>
            <person name="Bills G.F."/>
            <person name="Dong Y."/>
            <person name="Huang W."/>
            <person name="Nel W.J."/>
            <person name="Swalarsk-Parry B.S."/>
            <person name="Vaghefi N."/>
            <person name="Wilken P.M."/>
            <person name="An Z."/>
            <person name="de Beer Z.W."/>
            <person name="De Vos L."/>
            <person name="Chen L."/>
            <person name="Duong T.A."/>
            <person name="Gao Y."/>
            <person name="Hammerbacher A."/>
            <person name="Kikkert J.R."/>
            <person name="Li Y."/>
            <person name="Li H."/>
            <person name="Li K."/>
            <person name="Li Q."/>
            <person name="Liu X."/>
            <person name="Ma X."/>
            <person name="Naidoo K."/>
            <person name="Pethybridge S.J."/>
            <person name="Sun J."/>
            <person name="Steenkamp E.T."/>
            <person name="van der Nest M.A."/>
            <person name="van Wyk S."/>
            <person name="Wingfield M.J."/>
            <person name="Xiong C."/>
            <person name="Yue Q."/>
            <person name="Zhang X."/>
        </authorList>
    </citation>
    <scope>NUCLEOTIDE SEQUENCE [LARGE SCALE GENOMIC DNA]</scope>
    <source>
        <strain evidence="2 3">BP5796</strain>
    </source>
</reference>
<dbReference type="AlphaFoldDB" id="A0A3D8SA83"/>
<dbReference type="InterPro" id="IPR032675">
    <property type="entry name" value="LRR_dom_sf"/>
</dbReference>
<organism evidence="2 3">
    <name type="scientific">Coleophoma crateriformis</name>
    <dbReference type="NCBI Taxonomy" id="565419"/>
    <lineage>
        <taxon>Eukaryota</taxon>
        <taxon>Fungi</taxon>
        <taxon>Dikarya</taxon>
        <taxon>Ascomycota</taxon>
        <taxon>Pezizomycotina</taxon>
        <taxon>Leotiomycetes</taxon>
        <taxon>Helotiales</taxon>
        <taxon>Dermateaceae</taxon>
        <taxon>Coleophoma</taxon>
    </lineage>
</organism>
<dbReference type="Gene3D" id="1.20.1280.50">
    <property type="match status" value="1"/>
</dbReference>
<protein>
    <submittedName>
        <fullName evidence="2">Uncharacterized protein</fullName>
    </submittedName>
</protein>
<evidence type="ECO:0000313" key="3">
    <source>
        <dbReference type="Proteomes" id="UP000256328"/>
    </source>
</evidence>
<dbReference type="Gene3D" id="3.80.10.10">
    <property type="entry name" value="Ribonuclease Inhibitor"/>
    <property type="match status" value="1"/>
</dbReference>
<feature type="region of interest" description="Disordered" evidence="1">
    <location>
        <begin position="1"/>
        <end position="25"/>
    </location>
</feature>
<feature type="compositionally biased region" description="Polar residues" evidence="1">
    <location>
        <begin position="1"/>
        <end position="12"/>
    </location>
</feature>
<feature type="compositionally biased region" description="Basic and acidic residues" evidence="1">
    <location>
        <begin position="689"/>
        <end position="702"/>
    </location>
</feature>
<evidence type="ECO:0000313" key="2">
    <source>
        <dbReference type="EMBL" id="RDW83024.1"/>
    </source>
</evidence>